<dbReference type="InterPro" id="IPR004281">
    <property type="entry name" value="IL-12_alpha"/>
</dbReference>
<dbReference type="GO" id="GO:0006955">
    <property type="term" value="P:immune response"/>
    <property type="evidence" value="ECO:0007669"/>
    <property type="project" value="InterPro"/>
</dbReference>
<dbReference type="Pfam" id="PF03039">
    <property type="entry name" value="IL12"/>
    <property type="match status" value="1"/>
</dbReference>
<evidence type="ECO:0000313" key="2">
    <source>
        <dbReference type="Ensembl" id="ENSSLDP00000007723.1"/>
    </source>
</evidence>
<keyword evidence="1" id="KW-0732">Signal</keyword>
<comment type="subcellular location">
    <subcellularLocation>
        <location evidence="1">Secreted</location>
    </subcellularLocation>
</comment>
<dbReference type="Ensembl" id="ENSSLDT00000007974.1">
    <property type="protein sequence ID" value="ENSSLDP00000007723.1"/>
    <property type="gene ID" value="ENSSLDG00000006107.1"/>
</dbReference>
<dbReference type="Gene3D" id="1.20.1250.10">
    <property type="match status" value="1"/>
</dbReference>
<feature type="signal peptide" evidence="1">
    <location>
        <begin position="1"/>
        <end position="24"/>
    </location>
</feature>
<dbReference type="GO" id="GO:0005143">
    <property type="term" value="F:interleukin-12 receptor binding"/>
    <property type="evidence" value="ECO:0007669"/>
    <property type="project" value="InterPro"/>
</dbReference>
<keyword evidence="1" id="KW-0964">Secreted</keyword>
<feature type="chain" id="PRO_5017103235" description="Interleukin-12 subunit alpha" evidence="1">
    <location>
        <begin position="25"/>
        <end position="206"/>
    </location>
</feature>
<name>A0A3B4X4R6_SERLL</name>
<proteinExistence type="inferred from homology"/>
<evidence type="ECO:0000256" key="1">
    <source>
        <dbReference type="RuleBase" id="RU363133"/>
    </source>
</evidence>
<accession>A0A3B4X4R6</accession>
<dbReference type="GO" id="GO:0005125">
    <property type="term" value="F:cytokine activity"/>
    <property type="evidence" value="ECO:0007669"/>
    <property type="project" value="UniProtKB-KW"/>
</dbReference>
<dbReference type="GeneTree" id="ENSGT00390000016906"/>
<comment type="subunit">
    <text evidence="1">Heterodimer with IL12B; disulfide-linked. The heterodimer is known as interleukin IL-12.</text>
</comment>
<dbReference type="STRING" id="1841481.ENSSLDP00000007723"/>
<gene>
    <name evidence="1" type="primary">IL12A</name>
</gene>
<dbReference type="SUPFAM" id="SSF47266">
    <property type="entry name" value="4-helical cytokines"/>
    <property type="match status" value="1"/>
</dbReference>
<comment type="similarity">
    <text evidence="1">Belongs to the IL-6 superfamily.</text>
</comment>
<keyword evidence="1" id="KW-0339">Growth factor</keyword>
<keyword evidence="3" id="KW-1185">Reference proteome</keyword>
<dbReference type="InterPro" id="IPR009079">
    <property type="entry name" value="4_helix_cytokine-like_core"/>
</dbReference>
<dbReference type="GO" id="GO:0005615">
    <property type="term" value="C:extracellular space"/>
    <property type="evidence" value="ECO:0007669"/>
    <property type="project" value="UniProtKB-KW"/>
</dbReference>
<dbReference type="AlphaFoldDB" id="A0A3B4X4R6"/>
<organism evidence="2 3">
    <name type="scientific">Seriola lalandi dorsalis</name>
    <dbReference type="NCBI Taxonomy" id="1841481"/>
    <lineage>
        <taxon>Eukaryota</taxon>
        <taxon>Metazoa</taxon>
        <taxon>Chordata</taxon>
        <taxon>Craniata</taxon>
        <taxon>Vertebrata</taxon>
        <taxon>Euteleostomi</taxon>
        <taxon>Actinopterygii</taxon>
        <taxon>Neopterygii</taxon>
        <taxon>Teleostei</taxon>
        <taxon>Neoteleostei</taxon>
        <taxon>Acanthomorphata</taxon>
        <taxon>Carangaria</taxon>
        <taxon>Carangiformes</taxon>
        <taxon>Carangidae</taxon>
        <taxon>Seriola</taxon>
    </lineage>
</organism>
<dbReference type="Proteomes" id="UP000261360">
    <property type="component" value="Unplaced"/>
</dbReference>
<protein>
    <recommendedName>
        <fullName evidence="1">Interleukin-12 subunit alpha</fullName>
        <shortName evidence="1">IL-12A</shortName>
    </recommendedName>
</protein>
<dbReference type="GO" id="GO:0032496">
    <property type="term" value="P:response to lipopolysaccharide"/>
    <property type="evidence" value="ECO:0007669"/>
    <property type="project" value="Ensembl"/>
</dbReference>
<dbReference type="GO" id="GO:0043330">
    <property type="term" value="P:response to exogenous dsRNA"/>
    <property type="evidence" value="ECO:0007669"/>
    <property type="project" value="Ensembl"/>
</dbReference>
<keyword evidence="1" id="KW-0202">Cytokine</keyword>
<reference evidence="2" key="1">
    <citation type="submission" date="2025-08" db="UniProtKB">
        <authorList>
            <consortium name="Ensembl"/>
        </authorList>
    </citation>
    <scope>IDENTIFICATION</scope>
</reference>
<evidence type="ECO:0000313" key="3">
    <source>
        <dbReference type="Proteomes" id="UP000261360"/>
    </source>
</evidence>
<dbReference type="OrthoDB" id="9893660at2759"/>
<reference evidence="2" key="2">
    <citation type="submission" date="2025-09" db="UniProtKB">
        <authorList>
            <consortium name="Ensembl"/>
        </authorList>
    </citation>
    <scope>IDENTIFICATION</scope>
</reference>
<dbReference type="GO" id="GO:0008083">
    <property type="term" value="F:growth factor activity"/>
    <property type="evidence" value="ECO:0007669"/>
    <property type="project" value="UniProtKB-KW"/>
</dbReference>
<sequence length="206" mass="23042">MANFNLYVASCVLLLTLNCRTATGHPLPSLRTEQCEQCSLLFKSLLLNITELLKGDVLCFGITSEKVVVRSKADTLLACAPSLTQNSNCMMPRNSSFSESECLRNIMKDLAYYEDAIKSYLKSPLRSSDEEVARLSPTLTIIKSLKNCSLMPNKDNDSSEEVAAQMWGSDTYSNREQMCKMMRGFHVRAITINRAMGYISSGDHRK</sequence>
<keyword evidence="1" id="KW-1015">Disulfide bond</keyword>